<protein>
    <recommendedName>
        <fullName evidence="3">UvrD-like helicase C-terminal domain-containing protein</fullName>
    </recommendedName>
</protein>
<reference evidence="2" key="1">
    <citation type="submission" date="2017-09" db="EMBL/GenBank/DDBJ databases">
        <title>Depth-based differentiation of microbial function through sediment-hosted aquifers and enrichment of novel symbionts in the deep terrestrial subsurface.</title>
        <authorList>
            <person name="Probst A.J."/>
            <person name="Ladd B."/>
            <person name="Jarett J.K."/>
            <person name="Geller-Mcgrath D.E."/>
            <person name="Sieber C.M.K."/>
            <person name="Emerson J.B."/>
            <person name="Anantharaman K."/>
            <person name="Thomas B.C."/>
            <person name="Malmstrom R."/>
            <person name="Stieglmeier M."/>
            <person name="Klingl A."/>
            <person name="Woyke T."/>
            <person name="Ryan C.M."/>
            <person name="Banfield J.F."/>
        </authorList>
    </citation>
    <scope>NUCLEOTIDE SEQUENCE [LARGE SCALE GENOMIC DNA]</scope>
</reference>
<evidence type="ECO:0008006" key="3">
    <source>
        <dbReference type="Google" id="ProtNLM"/>
    </source>
</evidence>
<dbReference type="Gene3D" id="2.30.30.940">
    <property type="match status" value="1"/>
</dbReference>
<dbReference type="Proteomes" id="UP000229631">
    <property type="component" value="Unassembled WGS sequence"/>
</dbReference>
<sequence>MQDPDLKLEEIHRQAKENPIIGLSIMARENGQIPIASYGKNIKKLSFNDPQSQELIEELLKNYNENTLVLCGYNRTRIKINNFIRNHFGFEGNEPRLGDRVICLRNNHVKSIFNGMLGTVLEIKEKNEEFYLAQIKMDGEEEIYQGLIYKAQFGASEPINFTKERYRLKTHDIFDFGYALTVHKAQGSQAKDEWQRWLYNSLISLRSINCFARPPTLELP</sequence>
<dbReference type="InterPro" id="IPR027417">
    <property type="entry name" value="P-loop_NTPase"/>
</dbReference>
<proteinExistence type="predicted"/>
<comment type="caution">
    <text evidence="1">The sequence shown here is derived from an EMBL/GenBank/DDBJ whole genome shotgun (WGS) entry which is preliminary data.</text>
</comment>
<dbReference type="SUPFAM" id="SSF52540">
    <property type="entry name" value="P-loop containing nucleoside triphosphate hydrolases"/>
    <property type="match status" value="1"/>
</dbReference>
<organism evidence="1 2">
    <name type="scientific">Candidatus Shapirobacteria bacterium CG03_land_8_20_14_0_80_39_12</name>
    <dbReference type="NCBI Taxonomy" id="1974879"/>
    <lineage>
        <taxon>Bacteria</taxon>
        <taxon>Candidatus Shapironibacteriota</taxon>
    </lineage>
</organism>
<accession>A0A2M7BBV5</accession>
<evidence type="ECO:0000313" key="1">
    <source>
        <dbReference type="EMBL" id="PIV00588.1"/>
    </source>
</evidence>
<evidence type="ECO:0000313" key="2">
    <source>
        <dbReference type="Proteomes" id="UP000229631"/>
    </source>
</evidence>
<dbReference type="EMBL" id="PEVC01000048">
    <property type="protein sequence ID" value="PIV00588.1"/>
    <property type="molecule type" value="Genomic_DNA"/>
</dbReference>
<gene>
    <name evidence="1" type="ORF">COS54_02715</name>
</gene>
<name>A0A2M7BBV5_9BACT</name>
<dbReference type="AlphaFoldDB" id="A0A2M7BBV5"/>